<evidence type="ECO:0000313" key="2">
    <source>
        <dbReference type="Proteomes" id="UP001432027"/>
    </source>
</evidence>
<accession>A0AAV5UHZ5</accession>
<evidence type="ECO:0000313" key="1">
    <source>
        <dbReference type="EMBL" id="GMT06014.1"/>
    </source>
</evidence>
<sequence>LVLFLFSSLAESFTDVVNKDCEEGVLNYTDIKIKEHSFDNYVHCPLETYERVAFLIFFWHISADILKKKELKLDCSEKP</sequence>
<dbReference type="AlphaFoldDB" id="A0AAV5UHZ5"/>
<gene>
    <name evidence="1" type="ORF">PENTCL1PPCAC_28188</name>
</gene>
<reference evidence="1" key="1">
    <citation type="submission" date="2023-10" db="EMBL/GenBank/DDBJ databases">
        <title>Genome assembly of Pristionchus species.</title>
        <authorList>
            <person name="Yoshida K."/>
            <person name="Sommer R.J."/>
        </authorList>
    </citation>
    <scope>NUCLEOTIDE SEQUENCE</scope>
    <source>
        <strain evidence="1">RS0144</strain>
    </source>
</reference>
<dbReference type="Proteomes" id="UP001432027">
    <property type="component" value="Unassembled WGS sequence"/>
</dbReference>
<keyword evidence="2" id="KW-1185">Reference proteome</keyword>
<feature type="non-terminal residue" evidence="1">
    <location>
        <position position="1"/>
    </location>
</feature>
<name>A0AAV5UHZ5_9BILA</name>
<feature type="non-terminal residue" evidence="1">
    <location>
        <position position="79"/>
    </location>
</feature>
<organism evidence="1 2">
    <name type="scientific">Pristionchus entomophagus</name>
    <dbReference type="NCBI Taxonomy" id="358040"/>
    <lineage>
        <taxon>Eukaryota</taxon>
        <taxon>Metazoa</taxon>
        <taxon>Ecdysozoa</taxon>
        <taxon>Nematoda</taxon>
        <taxon>Chromadorea</taxon>
        <taxon>Rhabditida</taxon>
        <taxon>Rhabditina</taxon>
        <taxon>Diplogasteromorpha</taxon>
        <taxon>Diplogasteroidea</taxon>
        <taxon>Neodiplogasteridae</taxon>
        <taxon>Pristionchus</taxon>
    </lineage>
</organism>
<comment type="caution">
    <text evidence="1">The sequence shown here is derived from an EMBL/GenBank/DDBJ whole genome shotgun (WGS) entry which is preliminary data.</text>
</comment>
<dbReference type="EMBL" id="BTSX01000006">
    <property type="protein sequence ID" value="GMT06014.1"/>
    <property type="molecule type" value="Genomic_DNA"/>
</dbReference>
<proteinExistence type="predicted"/>
<protein>
    <submittedName>
        <fullName evidence="1">Uncharacterized protein</fullName>
    </submittedName>
</protein>